<evidence type="ECO:0000256" key="7">
    <source>
        <dbReference type="SAM" id="MobiDB-lite"/>
    </source>
</evidence>
<evidence type="ECO:0000256" key="2">
    <source>
        <dbReference type="ARBA" id="ARBA00022771"/>
    </source>
</evidence>
<evidence type="ECO:0000256" key="1">
    <source>
        <dbReference type="ARBA" id="ARBA00022723"/>
    </source>
</evidence>
<dbReference type="PANTHER" id="PTHR13063">
    <property type="entry name" value="ENOS INTERACTING PROTEIN"/>
    <property type="match status" value="1"/>
</dbReference>
<protein>
    <recommendedName>
        <fullName evidence="8">RING-type domain-containing protein</fullName>
    </recommendedName>
</protein>
<organism evidence="9 10">
    <name type="scientific">Ramalina farinacea</name>
    <dbReference type="NCBI Taxonomy" id="258253"/>
    <lineage>
        <taxon>Eukaryota</taxon>
        <taxon>Fungi</taxon>
        <taxon>Dikarya</taxon>
        <taxon>Ascomycota</taxon>
        <taxon>Pezizomycotina</taxon>
        <taxon>Lecanoromycetes</taxon>
        <taxon>OSLEUM clade</taxon>
        <taxon>Lecanoromycetidae</taxon>
        <taxon>Lecanorales</taxon>
        <taxon>Lecanorineae</taxon>
        <taxon>Ramalinaceae</taxon>
        <taxon>Ramalina</taxon>
    </lineage>
</organism>
<dbReference type="GO" id="GO:0005634">
    <property type="term" value="C:nucleus"/>
    <property type="evidence" value="ECO:0007669"/>
    <property type="project" value="UniProtKB-SubCell"/>
</dbReference>
<feature type="coiled-coil region" evidence="6">
    <location>
        <begin position="65"/>
        <end position="103"/>
    </location>
</feature>
<comment type="subcellular location">
    <subcellularLocation>
        <location evidence="4">Nucleus</location>
    </subcellularLocation>
</comment>
<evidence type="ECO:0000256" key="5">
    <source>
        <dbReference type="PROSITE-ProRule" id="PRU00175"/>
    </source>
</evidence>
<dbReference type="AlphaFoldDB" id="A0AA43QM56"/>
<dbReference type="Pfam" id="PF13445">
    <property type="entry name" value="zf-RING_UBOX"/>
    <property type="match status" value="1"/>
</dbReference>
<dbReference type="PROSITE" id="PS50089">
    <property type="entry name" value="ZF_RING_2"/>
    <property type="match status" value="1"/>
</dbReference>
<dbReference type="InterPro" id="IPR001841">
    <property type="entry name" value="Znf_RING"/>
</dbReference>
<feature type="compositionally biased region" description="Basic and acidic residues" evidence="7">
    <location>
        <begin position="127"/>
        <end position="142"/>
    </location>
</feature>
<dbReference type="PANTHER" id="PTHR13063:SF10">
    <property type="entry name" value="NITRIC OXIDE SYNTHASE-INTERACTING PROTEIN"/>
    <property type="match status" value="1"/>
</dbReference>
<keyword evidence="1" id="KW-0479">Metal-binding</keyword>
<dbReference type="GO" id="GO:0061630">
    <property type="term" value="F:ubiquitin protein ligase activity"/>
    <property type="evidence" value="ECO:0007669"/>
    <property type="project" value="InterPro"/>
</dbReference>
<feature type="region of interest" description="Disordered" evidence="7">
    <location>
        <begin position="125"/>
        <end position="144"/>
    </location>
</feature>
<dbReference type="SMART" id="SM00184">
    <property type="entry name" value="RING"/>
    <property type="match status" value="1"/>
</dbReference>
<keyword evidence="6" id="KW-0175">Coiled coil</keyword>
<evidence type="ECO:0000256" key="4">
    <source>
        <dbReference type="PIRNR" id="PIRNR023577"/>
    </source>
</evidence>
<dbReference type="Proteomes" id="UP001161017">
    <property type="component" value="Unassembled WGS sequence"/>
</dbReference>
<evidence type="ECO:0000313" key="9">
    <source>
        <dbReference type="EMBL" id="MDI1489006.1"/>
    </source>
</evidence>
<comment type="similarity">
    <text evidence="4">Belongs to the NOSIP family.</text>
</comment>
<sequence>MSHSKRNTSLAFFTAYERSLLKGAWGSQSTRLTRDSYLPFGSCQLCLQIARDPVACASNGEIFCRECAVNNLLSQRKEIKRLEKESEKGLRDLEDENKERDEEERARTVNDFERTLMGLDGKAGVARAKDGAKTQEAAEARGVKRKHGIDEDEMLKNAVEERAKARKAIDDEKAADPKLPSFWVPSLTPSTKKDLAAAGPPKLNPLCPASSPSNKHNLSLKSLITINFKHSDDRGGGTDTASAICPACMKVLSNTNKAVMTVPCGHVLCKPCAAKLMTPDTGPPDPHATSEDRKEVGTVSCYVCSTDITPQKPTQEVGHSKKKSKKSEKADVIPGLVELKCDGTGFAGGGDNIVQRHGTVFQC</sequence>
<dbReference type="PROSITE" id="PS00518">
    <property type="entry name" value="ZF_RING_1"/>
    <property type="match status" value="1"/>
</dbReference>
<feature type="domain" description="RING-type" evidence="8">
    <location>
        <begin position="245"/>
        <end position="305"/>
    </location>
</feature>
<dbReference type="GO" id="GO:0008270">
    <property type="term" value="F:zinc ion binding"/>
    <property type="evidence" value="ECO:0007669"/>
    <property type="project" value="UniProtKB-KW"/>
</dbReference>
<keyword evidence="2 5" id="KW-0863">Zinc-finger</keyword>
<evidence type="ECO:0000259" key="8">
    <source>
        <dbReference type="PROSITE" id="PS50089"/>
    </source>
</evidence>
<dbReference type="InterPro" id="IPR016818">
    <property type="entry name" value="NOSIP"/>
</dbReference>
<evidence type="ECO:0000313" key="10">
    <source>
        <dbReference type="Proteomes" id="UP001161017"/>
    </source>
</evidence>
<keyword evidence="10" id="KW-1185">Reference proteome</keyword>
<dbReference type="EMBL" id="JAPUFD010000008">
    <property type="protein sequence ID" value="MDI1489006.1"/>
    <property type="molecule type" value="Genomic_DNA"/>
</dbReference>
<dbReference type="CDD" id="cd16449">
    <property type="entry name" value="RING-HC"/>
    <property type="match status" value="1"/>
</dbReference>
<accession>A0AA43QM56</accession>
<dbReference type="PIRSF" id="PIRSF023577">
    <property type="entry name" value="ENOS_interacting"/>
    <property type="match status" value="1"/>
</dbReference>
<proteinExistence type="inferred from homology"/>
<keyword evidence="3" id="KW-0862">Zinc</keyword>
<dbReference type="InterPro" id="IPR017907">
    <property type="entry name" value="Znf_RING_CS"/>
</dbReference>
<name>A0AA43QM56_9LECA</name>
<gene>
    <name evidence="9" type="ORF">OHK93_008283</name>
</gene>
<dbReference type="InterPro" id="IPR027370">
    <property type="entry name" value="Znf-RING_euk"/>
</dbReference>
<reference evidence="9" key="1">
    <citation type="journal article" date="2023" name="Genome Biol. Evol.">
        <title>First Whole Genome Sequence and Flow Cytometry Genome Size Data for the Lichen-Forming Fungus Ramalina farinacea (Ascomycota).</title>
        <authorList>
            <person name="Llewellyn T."/>
            <person name="Mian S."/>
            <person name="Hill R."/>
            <person name="Leitch I.J."/>
            <person name="Gaya E."/>
        </authorList>
    </citation>
    <scope>NUCLEOTIDE SEQUENCE</scope>
    <source>
        <strain evidence="9">LIQ254RAFAR</strain>
    </source>
</reference>
<dbReference type="Gene3D" id="3.30.40.10">
    <property type="entry name" value="Zinc/RING finger domain, C3HC4 (zinc finger)"/>
    <property type="match status" value="2"/>
</dbReference>
<dbReference type="FunFam" id="3.30.40.10:FF:000673">
    <property type="entry name" value="RING finger domain protein, putative"/>
    <property type="match status" value="1"/>
</dbReference>
<evidence type="ECO:0000256" key="6">
    <source>
        <dbReference type="SAM" id="Coils"/>
    </source>
</evidence>
<keyword evidence="4" id="KW-0539">Nucleus</keyword>
<evidence type="ECO:0000256" key="3">
    <source>
        <dbReference type="ARBA" id="ARBA00022833"/>
    </source>
</evidence>
<dbReference type="SUPFAM" id="SSF57850">
    <property type="entry name" value="RING/U-box"/>
    <property type="match status" value="2"/>
</dbReference>
<dbReference type="InterPro" id="IPR013083">
    <property type="entry name" value="Znf_RING/FYVE/PHD"/>
</dbReference>
<comment type="caution">
    <text evidence="9">The sequence shown here is derived from an EMBL/GenBank/DDBJ whole genome shotgun (WGS) entry which is preliminary data.</text>
</comment>